<keyword evidence="2" id="KW-1185">Reference proteome</keyword>
<evidence type="ECO:0000313" key="2">
    <source>
        <dbReference type="Proteomes" id="UP000445144"/>
    </source>
</evidence>
<proteinExistence type="predicted"/>
<gene>
    <name evidence="1" type="ORF">CHRY9293_03157</name>
</gene>
<protein>
    <submittedName>
        <fullName evidence="1">Uncharacterized protein</fullName>
    </submittedName>
</protein>
<dbReference type="Proteomes" id="UP000445144">
    <property type="component" value="Unassembled WGS sequence"/>
</dbReference>
<accession>A0A6N4X8K1</accession>
<organism evidence="1 2">
    <name type="scientific">Chryseobacterium potabilaquae</name>
    <dbReference type="NCBI Taxonomy" id="2675057"/>
    <lineage>
        <taxon>Bacteria</taxon>
        <taxon>Pseudomonadati</taxon>
        <taxon>Bacteroidota</taxon>
        <taxon>Flavobacteriia</taxon>
        <taxon>Flavobacteriales</taxon>
        <taxon>Weeksellaceae</taxon>
        <taxon>Chryseobacterium group</taxon>
        <taxon>Chryseobacterium</taxon>
    </lineage>
</organism>
<dbReference type="AlphaFoldDB" id="A0A6N4X8K1"/>
<name>A0A6N4X8K1_9FLAO</name>
<reference evidence="1 2" key="1">
    <citation type="submission" date="2020-01" db="EMBL/GenBank/DDBJ databases">
        <authorList>
            <person name="Rodrigo-Torres L."/>
            <person name="Arahal R. D."/>
            <person name="Lucena T."/>
        </authorList>
    </citation>
    <scope>NUCLEOTIDE SEQUENCE [LARGE SCALE GENOMIC DNA]</scope>
    <source>
        <strain evidence="1 2">CECT 9293</strain>
    </source>
</reference>
<dbReference type="EMBL" id="CACVBR010000039">
    <property type="protein sequence ID" value="CAA7197100.1"/>
    <property type="molecule type" value="Genomic_DNA"/>
</dbReference>
<evidence type="ECO:0000313" key="1">
    <source>
        <dbReference type="EMBL" id="CAA7197100.1"/>
    </source>
</evidence>
<sequence length="52" mass="6325">MGSKALKQLSVIDLHIVNDGFFVKFFLMYRFLFYEYLHEIYSQVIILDSYIR</sequence>